<dbReference type="AlphaFoldDB" id="A0A554WW39"/>
<sequence>MWDGIRAAVQPAVASITEALAPLAPIGEAVASVFGFIADGVSRVVGWIGQLLAPVTLSKDEFDSLSASGQSLGAVIGGVLSTAFTALTFPIRAVGTLVGWVMEGFRWLVSFSPLAALQAAWQPLSGFFGSLWAGVVSGAQSAWQQLTAALGSFAPLQALQSVIGSMLTALRDLPGQFMSLGSAMLQGLAQGVRNAAQQAVAAVGEVAAGVRDRFKGMLGIHSPSRVFAALGGALSLGLAQGVAAAGPQAVDEVGRLAKSLQEVPFALTAPGSSSTGLRPPSPDRPPMGLSAPTDWIAGNPSATPSIHFAPQITIYAPAGSDAQSMAVDVEQRLRRLIQDALRGSRAALHD</sequence>
<keyword evidence="3" id="KW-1185">Reference proteome</keyword>
<gene>
    <name evidence="2" type="ORF">Tther_02490</name>
</gene>
<comment type="caution">
    <text evidence="2">The sequence shown here is derived from an EMBL/GenBank/DDBJ whole genome shotgun (WGS) entry which is preliminary data.</text>
</comment>
<dbReference type="PANTHER" id="PTHR37813">
    <property type="entry name" value="FELS-2 PROPHAGE PROTEIN"/>
    <property type="match status" value="1"/>
</dbReference>
<organism evidence="2 3">
    <name type="scientific">Tepidimonas thermarum</name>
    <dbReference type="NCBI Taxonomy" id="335431"/>
    <lineage>
        <taxon>Bacteria</taxon>
        <taxon>Pseudomonadati</taxon>
        <taxon>Pseudomonadota</taxon>
        <taxon>Betaproteobacteria</taxon>
        <taxon>Burkholderiales</taxon>
        <taxon>Tepidimonas</taxon>
    </lineage>
</organism>
<evidence type="ECO:0008006" key="4">
    <source>
        <dbReference type="Google" id="ProtNLM"/>
    </source>
</evidence>
<feature type="region of interest" description="Disordered" evidence="1">
    <location>
        <begin position="268"/>
        <end position="290"/>
    </location>
</feature>
<proteinExistence type="predicted"/>
<evidence type="ECO:0000313" key="2">
    <source>
        <dbReference type="EMBL" id="TSE27789.1"/>
    </source>
</evidence>
<evidence type="ECO:0000256" key="1">
    <source>
        <dbReference type="SAM" id="MobiDB-lite"/>
    </source>
</evidence>
<dbReference type="PANTHER" id="PTHR37813:SF1">
    <property type="entry name" value="FELS-2 PROPHAGE PROTEIN"/>
    <property type="match status" value="1"/>
</dbReference>
<accession>A0A554WW39</accession>
<evidence type="ECO:0000313" key="3">
    <source>
        <dbReference type="Proteomes" id="UP000318542"/>
    </source>
</evidence>
<reference evidence="2 3" key="1">
    <citation type="submission" date="2019-07" db="EMBL/GenBank/DDBJ databases">
        <title>Tepidimonas thermarum AA-1 draft genome.</title>
        <authorList>
            <person name="Da Costa M.S."/>
            <person name="Froufe H.J.C."/>
            <person name="Egas C."/>
            <person name="Albuquerque L."/>
        </authorList>
    </citation>
    <scope>NUCLEOTIDE SEQUENCE [LARGE SCALE GENOMIC DNA]</scope>
    <source>
        <strain evidence="2 3">AA-1</strain>
    </source>
</reference>
<dbReference type="Proteomes" id="UP000318542">
    <property type="component" value="Unassembled WGS sequence"/>
</dbReference>
<dbReference type="EMBL" id="VJOL01000079">
    <property type="protein sequence ID" value="TSE27789.1"/>
    <property type="molecule type" value="Genomic_DNA"/>
</dbReference>
<name>A0A554WW39_9BURK</name>
<protein>
    <recommendedName>
        <fullName evidence="4">Phage tail tape measure protein</fullName>
    </recommendedName>
</protein>